<comment type="caution">
    <text evidence="3">The sequence shown here is derived from an EMBL/GenBank/DDBJ whole genome shotgun (WGS) entry which is preliminary data.</text>
</comment>
<dbReference type="SUPFAM" id="SSF55486">
    <property type="entry name" value="Metalloproteases ('zincins'), catalytic domain"/>
    <property type="match status" value="1"/>
</dbReference>
<dbReference type="InterPro" id="IPR024079">
    <property type="entry name" value="MetalloPept_cat_dom_sf"/>
</dbReference>
<sequence length="644" mass="70396">MQLISQDSKISDQSPASNSRGGGFIGDQVAVRQSSNPTVLVVSTFLGVALSAALLGLLLLATFGRPSVSRSSENTSSFCCPDEARAVLRGVNASVDPCEDFYGYVCSMADGGTRVRLSPTVRVAVMRRRLELAAVGAGTTAAGRMLASIKKHLLEKEEPLQKDIADFVAAILATGLTNERMNSSSMVRFFAQLSFRYGMPGVLSFFVPQVGTTLVIERNDHCFLDDDHSFVEPAVYNVNGALKTSVTVDQLAQLEKRLPARQHINASHTHSQALAISPFSALSKGDWAVIVDDIIKPVYSNLTDTATRAEERLSDVLSFLVDASRQPTAIAYAIVCTAVKSLEKIDNGAIGLREHPQHISCKSLGIGEIEDRIVMDAVHSGGMDDYIRATFAKTRTNVIHRAKGHPMFYGTPGQDLVGALERLKMMLPDEITSDIPVPDLSETFAHNLFATRSYGFDVRKAKVARKVPSSEDLLSPSLVRYGDVIYVPTNMYALLHHKVHNTMALNVPTLAMEMANEMWSFLLERPWSPKTRENIEVRLECFADRYLNGSKYQATTTNALAVVSAIDATMTARSNTIGKVDGTKMSIGRLAYITWVYDRCASFLEATPHLDANVVLRNSPAFVKTFECPAGSYMTQRICCINSC</sequence>
<name>A0A9J6ECM0_RHIMP</name>
<dbReference type="PANTHER" id="PTHR11733">
    <property type="entry name" value="ZINC METALLOPROTEASE FAMILY M13 NEPRILYSIN-RELATED"/>
    <property type="match status" value="1"/>
</dbReference>
<organism evidence="3 4">
    <name type="scientific">Rhipicephalus microplus</name>
    <name type="common">Cattle tick</name>
    <name type="synonym">Boophilus microplus</name>
    <dbReference type="NCBI Taxonomy" id="6941"/>
    <lineage>
        <taxon>Eukaryota</taxon>
        <taxon>Metazoa</taxon>
        <taxon>Ecdysozoa</taxon>
        <taxon>Arthropoda</taxon>
        <taxon>Chelicerata</taxon>
        <taxon>Arachnida</taxon>
        <taxon>Acari</taxon>
        <taxon>Parasitiformes</taxon>
        <taxon>Ixodida</taxon>
        <taxon>Ixodoidea</taxon>
        <taxon>Ixodidae</taxon>
        <taxon>Rhipicephalinae</taxon>
        <taxon>Rhipicephalus</taxon>
        <taxon>Boophilus</taxon>
    </lineage>
</organism>
<dbReference type="GO" id="GO:0016485">
    <property type="term" value="P:protein processing"/>
    <property type="evidence" value="ECO:0007669"/>
    <property type="project" value="TreeGrafter"/>
</dbReference>
<evidence type="ECO:0000313" key="4">
    <source>
        <dbReference type="Proteomes" id="UP000821866"/>
    </source>
</evidence>
<keyword evidence="2" id="KW-1133">Transmembrane helix</keyword>
<dbReference type="GO" id="GO:0005886">
    <property type="term" value="C:plasma membrane"/>
    <property type="evidence" value="ECO:0007669"/>
    <property type="project" value="TreeGrafter"/>
</dbReference>
<dbReference type="GO" id="GO:0004222">
    <property type="term" value="F:metalloendopeptidase activity"/>
    <property type="evidence" value="ECO:0007669"/>
    <property type="project" value="InterPro"/>
</dbReference>
<feature type="compositionally biased region" description="Polar residues" evidence="1">
    <location>
        <begin position="1"/>
        <end position="19"/>
    </location>
</feature>
<keyword evidence="2" id="KW-0812">Transmembrane</keyword>
<dbReference type="PANTHER" id="PTHR11733:SF167">
    <property type="entry name" value="FI17812P1-RELATED"/>
    <property type="match status" value="1"/>
</dbReference>
<dbReference type="EMBL" id="JABSTU010000005">
    <property type="protein sequence ID" value="KAH8032065.1"/>
    <property type="molecule type" value="Genomic_DNA"/>
</dbReference>
<protein>
    <submittedName>
        <fullName evidence="3">Uncharacterized protein</fullName>
    </submittedName>
</protein>
<dbReference type="Gene3D" id="3.40.390.10">
    <property type="entry name" value="Collagenase (Catalytic Domain)"/>
    <property type="match status" value="1"/>
</dbReference>
<accession>A0A9J6ECM0</accession>
<feature type="region of interest" description="Disordered" evidence="1">
    <location>
        <begin position="1"/>
        <end position="20"/>
    </location>
</feature>
<dbReference type="InterPro" id="IPR000718">
    <property type="entry name" value="Peptidase_M13"/>
</dbReference>
<dbReference type="Proteomes" id="UP000821866">
    <property type="component" value="Chromosome 3"/>
</dbReference>
<keyword evidence="4" id="KW-1185">Reference proteome</keyword>
<feature type="transmembrane region" description="Helical" evidence="2">
    <location>
        <begin position="39"/>
        <end position="63"/>
    </location>
</feature>
<dbReference type="PROSITE" id="PS51885">
    <property type="entry name" value="NEPRILYSIN"/>
    <property type="match status" value="1"/>
</dbReference>
<evidence type="ECO:0000256" key="1">
    <source>
        <dbReference type="SAM" id="MobiDB-lite"/>
    </source>
</evidence>
<evidence type="ECO:0000313" key="3">
    <source>
        <dbReference type="EMBL" id="KAH8032065.1"/>
    </source>
</evidence>
<gene>
    <name evidence="3" type="ORF">HPB51_022905</name>
</gene>
<reference evidence="3" key="2">
    <citation type="submission" date="2021-09" db="EMBL/GenBank/DDBJ databases">
        <authorList>
            <person name="Jia N."/>
            <person name="Wang J."/>
            <person name="Shi W."/>
            <person name="Du L."/>
            <person name="Sun Y."/>
            <person name="Zhan W."/>
            <person name="Jiang J."/>
            <person name="Wang Q."/>
            <person name="Zhang B."/>
            <person name="Ji P."/>
            <person name="Sakyi L.B."/>
            <person name="Cui X."/>
            <person name="Yuan T."/>
            <person name="Jiang B."/>
            <person name="Yang W."/>
            <person name="Lam T.T.-Y."/>
            <person name="Chang Q."/>
            <person name="Ding S."/>
            <person name="Wang X."/>
            <person name="Zhu J."/>
            <person name="Ruan X."/>
            <person name="Zhao L."/>
            <person name="Wei J."/>
            <person name="Que T."/>
            <person name="Du C."/>
            <person name="Cheng J."/>
            <person name="Dai P."/>
            <person name="Han X."/>
            <person name="Huang E."/>
            <person name="Gao Y."/>
            <person name="Liu J."/>
            <person name="Shao H."/>
            <person name="Ye R."/>
            <person name="Li L."/>
            <person name="Wei W."/>
            <person name="Wang X."/>
            <person name="Wang C."/>
            <person name="Huo Q."/>
            <person name="Li W."/>
            <person name="Guo W."/>
            <person name="Chen H."/>
            <person name="Chen S."/>
            <person name="Zhou L."/>
            <person name="Zhou L."/>
            <person name="Ni X."/>
            <person name="Tian J."/>
            <person name="Zhou Y."/>
            <person name="Sheng Y."/>
            <person name="Liu T."/>
            <person name="Pan Y."/>
            <person name="Xia L."/>
            <person name="Li J."/>
            <person name="Zhao F."/>
            <person name="Cao W."/>
        </authorList>
    </citation>
    <scope>NUCLEOTIDE SEQUENCE</scope>
    <source>
        <strain evidence="3">Rmic-2018</strain>
        <tissue evidence="3">Larvae</tissue>
    </source>
</reference>
<keyword evidence="2" id="KW-0472">Membrane</keyword>
<evidence type="ECO:0000256" key="2">
    <source>
        <dbReference type="SAM" id="Phobius"/>
    </source>
</evidence>
<dbReference type="AlphaFoldDB" id="A0A9J6ECM0"/>
<reference evidence="3" key="1">
    <citation type="journal article" date="2020" name="Cell">
        <title>Large-Scale Comparative Analyses of Tick Genomes Elucidate Their Genetic Diversity and Vector Capacities.</title>
        <authorList>
            <consortium name="Tick Genome and Microbiome Consortium (TIGMIC)"/>
            <person name="Jia N."/>
            <person name="Wang J."/>
            <person name="Shi W."/>
            <person name="Du L."/>
            <person name="Sun Y."/>
            <person name="Zhan W."/>
            <person name="Jiang J.F."/>
            <person name="Wang Q."/>
            <person name="Zhang B."/>
            <person name="Ji P."/>
            <person name="Bell-Sakyi L."/>
            <person name="Cui X.M."/>
            <person name="Yuan T.T."/>
            <person name="Jiang B.G."/>
            <person name="Yang W.F."/>
            <person name="Lam T.T."/>
            <person name="Chang Q.C."/>
            <person name="Ding S.J."/>
            <person name="Wang X.J."/>
            <person name="Zhu J.G."/>
            <person name="Ruan X.D."/>
            <person name="Zhao L."/>
            <person name="Wei J.T."/>
            <person name="Ye R.Z."/>
            <person name="Que T.C."/>
            <person name="Du C.H."/>
            <person name="Zhou Y.H."/>
            <person name="Cheng J.X."/>
            <person name="Dai P.F."/>
            <person name="Guo W.B."/>
            <person name="Han X.H."/>
            <person name="Huang E.J."/>
            <person name="Li L.F."/>
            <person name="Wei W."/>
            <person name="Gao Y.C."/>
            <person name="Liu J.Z."/>
            <person name="Shao H.Z."/>
            <person name="Wang X."/>
            <person name="Wang C.C."/>
            <person name="Yang T.C."/>
            <person name="Huo Q.B."/>
            <person name="Li W."/>
            <person name="Chen H.Y."/>
            <person name="Chen S.E."/>
            <person name="Zhou L.G."/>
            <person name="Ni X.B."/>
            <person name="Tian J.H."/>
            <person name="Sheng Y."/>
            <person name="Liu T."/>
            <person name="Pan Y.S."/>
            <person name="Xia L.Y."/>
            <person name="Li J."/>
            <person name="Zhao F."/>
            <person name="Cao W.C."/>
        </authorList>
    </citation>
    <scope>NUCLEOTIDE SEQUENCE</scope>
    <source>
        <strain evidence="3">Rmic-2018</strain>
    </source>
</reference>
<proteinExistence type="predicted"/>